<dbReference type="AlphaFoldDB" id="A0A4Q2KCG6"/>
<protein>
    <submittedName>
        <fullName evidence="1">Uncharacterized protein</fullName>
    </submittedName>
</protein>
<dbReference type="RefSeq" id="WP_129224386.1">
    <property type="nucleotide sequence ID" value="NZ_SDOZ01000002.1"/>
</dbReference>
<evidence type="ECO:0000313" key="2">
    <source>
        <dbReference type="Proteomes" id="UP000291269"/>
    </source>
</evidence>
<proteinExistence type="predicted"/>
<gene>
    <name evidence="1" type="ORF">ESZ91_04080</name>
</gene>
<name>A0A4Q2KCG6_9FIRM</name>
<dbReference type="EMBL" id="SDOZ01000002">
    <property type="protein sequence ID" value="RXZ61580.1"/>
    <property type="molecule type" value="Genomic_DNA"/>
</dbReference>
<accession>A0A4Q2KCG6</accession>
<dbReference type="Proteomes" id="UP000291269">
    <property type="component" value="Unassembled WGS sequence"/>
</dbReference>
<keyword evidence="2" id="KW-1185">Reference proteome</keyword>
<reference evidence="1 2" key="1">
    <citation type="journal article" date="2019" name="Gut">
        <title>Antibiotics-induced monodominance of a novel gut bacterial order.</title>
        <authorList>
            <person name="Hildebrand F."/>
            <person name="Moitinho-Silva L."/>
            <person name="Blasche S."/>
            <person name="Jahn M.T."/>
            <person name="Gossmann T.I."/>
            <person name="Heuerta-Cepas J."/>
            <person name="Hercog R."/>
            <person name="Luetge M."/>
            <person name="Bahram M."/>
            <person name="Pryszlak A."/>
            <person name="Alves R.J."/>
            <person name="Waszak S.M."/>
            <person name="Zhu A."/>
            <person name="Ye L."/>
            <person name="Costea P.I."/>
            <person name="Aalvink S."/>
            <person name="Belzer C."/>
            <person name="Forslund S.K."/>
            <person name="Sunagawa S."/>
            <person name="Hentschel U."/>
            <person name="Merten C."/>
            <person name="Patil K.R."/>
            <person name="Benes V."/>
            <person name="Bork P."/>
        </authorList>
    </citation>
    <scope>NUCLEOTIDE SEQUENCE [LARGE SCALE GENOMIC DNA]</scope>
    <source>
        <strain evidence="1 2">HDS1380</strain>
    </source>
</reference>
<sequence>MFKTYVTNEELFSKDNELRMLNGNICRLCVCDTQEEAYRQFYWITQRANTLLRLTLNRIERQDADRDYITEENNEYD</sequence>
<comment type="caution">
    <text evidence="1">The sequence shown here is derived from an EMBL/GenBank/DDBJ whole genome shotgun (WGS) entry which is preliminary data.</text>
</comment>
<evidence type="ECO:0000313" key="1">
    <source>
        <dbReference type="EMBL" id="RXZ61580.1"/>
    </source>
</evidence>
<organism evidence="1 2">
    <name type="scientific">Candidatus Borkfalkia ceftriaxoniphila</name>
    <dbReference type="NCBI Taxonomy" id="2508949"/>
    <lineage>
        <taxon>Bacteria</taxon>
        <taxon>Bacillati</taxon>
        <taxon>Bacillota</taxon>
        <taxon>Clostridia</taxon>
        <taxon>Christensenellales</taxon>
        <taxon>Christensenellaceae</taxon>
        <taxon>Candidatus Borkfalkia</taxon>
    </lineage>
</organism>